<dbReference type="AlphaFoldDB" id="D6RPI3"/>
<dbReference type="HOGENOM" id="CLU_2497817_0_0_1"/>
<gene>
    <name evidence="1" type="ORF">CC1G_15174</name>
</gene>
<proteinExistence type="predicted"/>
<dbReference type="EMBL" id="AACS02000009">
    <property type="protein sequence ID" value="EFI27041.1"/>
    <property type="molecule type" value="Genomic_DNA"/>
</dbReference>
<evidence type="ECO:0000313" key="2">
    <source>
        <dbReference type="Proteomes" id="UP000001861"/>
    </source>
</evidence>
<name>D6RPI3_COPC7</name>
<keyword evidence="2" id="KW-1185">Reference proteome</keyword>
<dbReference type="VEuPathDB" id="FungiDB:CC1G_15174"/>
<organism evidence="1 2">
    <name type="scientific">Coprinopsis cinerea (strain Okayama-7 / 130 / ATCC MYA-4618 / FGSC 9003)</name>
    <name type="common">Inky cap fungus</name>
    <name type="synonym">Hormographiella aspergillata</name>
    <dbReference type="NCBI Taxonomy" id="240176"/>
    <lineage>
        <taxon>Eukaryota</taxon>
        <taxon>Fungi</taxon>
        <taxon>Dikarya</taxon>
        <taxon>Basidiomycota</taxon>
        <taxon>Agaricomycotina</taxon>
        <taxon>Agaricomycetes</taxon>
        <taxon>Agaricomycetidae</taxon>
        <taxon>Agaricales</taxon>
        <taxon>Agaricineae</taxon>
        <taxon>Psathyrellaceae</taxon>
        <taxon>Coprinopsis</taxon>
    </lineage>
</organism>
<dbReference type="Proteomes" id="UP000001861">
    <property type="component" value="Unassembled WGS sequence"/>
</dbReference>
<comment type="caution">
    <text evidence="1">The sequence shown here is derived from an EMBL/GenBank/DDBJ whole genome shotgun (WGS) entry which is preliminary data.</text>
</comment>
<dbReference type="InParanoid" id="D6RPI3"/>
<dbReference type="RefSeq" id="XP_002910535.1">
    <property type="nucleotide sequence ID" value="XM_002910489.1"/>
</dbReference>
<accession>D6RPI3</accession>
<reference evidence="1 2" key="1">
    <citation type="journal article" date="2010" name="Proc. Natl. Acad. Sci. U.S.A.">
        <title>Insights into evolution of multicellular fungi from the assembled chromosomes of the mushroom Coprinopsis cinerea (Coprinus cinereus).</title>
        <authorList>
            <person name="Stajich J.E."/>
            <person name="Wilke S.K."/>
            <person name="Ahren D."/>
            <person name="Au C.H."/>
            <person name="Birren B.W."/>
            <person name="Borodovsky M."/>
            <person name="Burns C."/>
            <person name="Canback B."/>
            <person name="Casselton L.A."/>
            <person name="Cheng C.K."/>
            <person name="Deng J."/>
            <person name="Dietrich F.S."/>
            <person name="Fargo D.C."/>
            <person name="Farman M.L."/>
            <person name="Gathman A.C."/>
            <person name="Goldberg J."/>
            <person name="Guigo R."/>
            <person name="Hoegger P.J."/>
            <person name="Hooker J.B."/>
            <person name="Huggins A."/>
            <person name="James T.Y."/>
            <person name="Kamada T."/>
            <person name="Kilaru S."/>
            <person name="Kodira C."/>
            <person name="Kues U."/>
            <person name="Kupfer D."/>
            <person name="Kwan H.S."/>
            <person name="Lomsadze A."/>
            <person name="Li W."/>
            <person name="Lilly W.W."/>
            <person name="Ma L.J."/>
            <person name="Mackey A.J."/>
            <person name="Manning G."/>
            <person name="Martin F."/>
            <person name="Muraguchi H."/>
            <person name="Natvig D.O."/>
            <person name="Palmerini H."/>
            <person name="Ramesh M.A."/>
            <person name="Rehmeyer C.J."/>
            <person name="Roe B.A."/>
            <person name="Shenoy N."/>
            <person name="Stanke M."/>
            <person name="Ter-Hovhannisyan V."/>
            <person name="Tunlid A."/>
            <person name="Velagapudi R."/>
            <person name="Vision T.J."/>
            <person name="Zeng Q."/>
            <person name="Zolan M.E."/>
            <person name="Pukkila P.J."/>
        </authorList>
    </citation>
    <scope>NUCLEOTIDE SEQUENCE [LARGE SCALE GENOMIC DNA]</scope>
    <source>
        <strain evidence="2">Okayama-7 / 130 / ATCC MYA-4618 / FGSC 9003</strain>
    </source>
</reference>
<dbReference type="KEGG" id="cci:CC1G_15174"/>
<protein>
    <submittedName>
        <fullName evidence="1">Uncharacterized protein</fullName>
    </submittedName>
</protein>
<sequence>MARPSTIKLECIGGATATQSGRNDSSPIFEANPSFLRPASIHPPLRWMYRPCLATSIPEFYAQGDNGEVDLARRVVLGFIESDGEL</sequence>
<dbReference type="GeneID" id="9379570"/>
<evidence type="ECO:0000313" key="1">
    <source>
        <dbReference type="EMBL" id="EFI27041.1"/>
    </source>
</evidence>